<evidence type="ECO:0000259" key="6">
    <source>
        <dbReference type="PROSITE" id="PS51007"/>
    </source>
</evidence>
<dbReference type="Pfam" id="PF21419">
    <property type="entry name" value="RoxA-like_Cyt-c"/>
    <property type="match status" value="1"/>
</dbReference>
<evidence type="ECO:0000256" key="1">
    <source>
        <dbReference type="ARBA" id="ARBA00022617"/>
    </source>
</evidence>
<dbReference type="OrthoDB" id="417271at2"/>
<dbReference type="NCBIfam" id="NF040606">
    <property type="entry name" value="CytoC_perox"/>
    <property type="match status" value="1"/>
</dbReference>
<comment type="caution">
    <text evidence="7">The sequence shown here is derived from an EMBL/GenBank/DDBJ whole genome shotgun (WGS) entry which is preliminary data.</text>
</comment>
<feature type="domain" description="Cytochrome c" evidence="6">
    <location>
        <begin position="292"/>
        <end position="568"/>
    </location>
</feature>
<dbReference type="GO" id="GO:0046872">
    <property type="term" value="F:metal ion binding"/>
    <property type="evidence" value="ECO:0007669"/>
    <property type="project" value="UniProtKB-KW"/>
</dbReference>
<dbReference type="InterPro" id="IPR047758">
    <property type="entry name" value="CytoC_perox"/>
</dbReference>
<keyword evidence="1 4" id="KW-0349">Heme</keyword>
<dbReference type="InterPro" id="IPR009056">
    <property type="entry name" value="Cyt_c-like_dom"/>
</dbReference>
<sequence length="568" mass="61753">MDRAMYYTQDQGSRLMPLSWLKALTLPDGSPFLSQSLSRYGYLPMTGPNQGLPVGFTSTGPAGREQVGVTCAACHTREIRVSGTKYRVDGGPALVDFHRLLVDLDEATQKLANDPAAFDSFAKIVLGPDYEDPSSRDLLKLEFDLWSKRFHAIVSRGVPSEPWGVGRLDAVGMIFNRLTGLDLGETSDRIIEANIQSADAPVRYPFLWNAAVQDRTQWPGFAANGSDILGLARNVGEVYGVFGEFTPVKDSWSLLGIDYLKGNSVNFSGLSTLEGLIKKLGPPAYPFPIDKALAQKGEAVFKAPGPWGSCEDCHGQRPGTPSLGNKTWATPLVDTGTDSHQYDVLSWVAHPGVMTGARIPFLSERLAETSPAIDILTVAVEGSILQHYAPWIFDLRLKQTDAVEVALDKDLSALLPELYLPKDLRELRNAFPRSQGLGLADAQRSAVPPAESTSKVPESANSPTTQFKYESRVLYGIWATAPYLHNGSVPTLSDLLKAVDQRPEKFESGADYDPVMVGLAATQSGLHSITVTTDCTERNSGNSRCGHEFGTDLSAEDKTALLEYLKTL</sequence>
<evidence type="ECO:0000256" key="2">
    <source>
        <dbReference type="ARBA" id="ARBA00022723"/>
    </source>
</evidence>
<feature type="region of interest" description="Disordered" evidence="5">
    <location>
        <begin position="439"/>
        <end position="463"/>
    </location>
</feature>
<dbReference type="InterPro" id="IPR036909">
    <property type="entry name" value="Cyt_c-like_dom_sf"/>
</dbReference>
<reference evidence="7 8" key="1">
    <citation type="submission" date="2019-04" db="EMBL/GenBank/DDBJ databases">
        <title>Genome sequence of strain shin9-1.</title>
        <authorList>
            <person name="Gao J."/>
            <person name="Sun J."/>
        </authorList>
    </citation>
    <scope>NUCLEOTIDE SEQUENCE [LARGE SCALE GENOMIC DNA]</scope>
    <source>
        <strain evidence="8">shin9-1</strain>
    </source>
</reference>
<evidence type="ECO:0000256" key="5">
    <source>
        <dbReference type="SAM" id="MobiDB-lite"/>
    </source>
</evidence>
<keyword evidence="3 4" id="KW-0408">Iron</keyword>
<dbReference type="PANTHER" id="PTHR30600">
    <property type="entry name" value="CYTOCHROME C PEROXIDASE-RELATED"/>
    <property type="match status" value="1"/>
</dbReference>
<dbReference type="EMBL" id="STGV01000004">
    <property type="protein sequence ID" value="THV22533.1"/>
    <property type="molecule type" value="Genomic_DNA"/>
</dbReference>
<feature type="compositionally biased region" description="Polar residues" evidence="5">
    <location>
        <begin position="451"/>
        <end position="463"/>
    </location>
</feature>
<dbReference type="GO" id="GO:0004130">
    <property type="term" value="F:cytochrome-c peroxidase activity"/>
    <property type="evidence" value="ECO:0007669"/>
    <property type="project" value="TreeGrafter"/>
</dbReference>
<dbReference type="Proteomes" id="UP000308828">
    <property type="component" value="Unassembled WGS sequence"/>
</dbReference>
<dbReference type="SUPFAM" id="SSF46626">
    <property type="entry name" value="Cytochrome c"/>
    <property type="match status" value="1"/>
</dbReference>
<dbReference type="PANTHER" id="PTHR30600:SF9">
    <property type="entry name" value="BLR7738 PROTEIN"/>
    <property type="match status" value="1"/>
</dbReference>
<dbReference type="PROSITE" id="PS51007">
    <property type="entry name" value="CYTC"/>
    <property type="match status" value="1"/>
</dbReference>
<dbReference type="InterPro" id="IPR051395">
    <property type="entry name" value="Cytochrome_c_Peroxidase/MauG"/>
</dbReference>
<evidence type="ECO:0000256" key="3">
    <source>
        <dbReference type="ARBA" id="ARBA00023004"/>
    </source>
</evidence>
<gene>
    <name evidence="7" type="ORF">FAA97_12820</name>
</gene>
<name>A0A4S8NXU2_9HYPH</name>
<dbReference type="AlphaFoldDB" id="A0A4S8NXU2"/>
<dbReference type="Gene3D" id="1.10.760.10">
    <property type="entry name" value="Cytochrome c-like domain"/>
    <property type="match status" value="1"/>
</dbReference>
<dbReference type="GO" id="GO:0009055">
    <property type="term" value="F:electron transfer activity"/>
    <property type="evidence" value="ECO:0007669"/>
    <property type="project" value="InterPro"/>
</dbReference>
<keyword evidence="2 4" id="KW-0479">Metal-binding</keyword>
<evidence type="ECO:0000256" key="4">
    <source>
        <dbReference type="PROSITE-ProRule" id="PRU00433"/>
    </source>
</evidence>
<dbReference type="GO" id="GO:0020037">
    <property type="term" value="F:heme binding"/>
    <property type="evidence" value="ECO:0007669"/>
    <property type="project" value="InterPro"/>
</dbReference>
<accession>A0A4S8NXU2</accession>
<keyword evidence="8" id="KW-1185">Reference proteome</keyword>
<evidence type="ECO:0000313" key="7">
    <source>
        <dbReference type="EMBL" id="THV22533.1"/>
    </source>
</evidence>
<protein>
    <recommendedName>
        <fullName evidence="6">Cytochrome c domain-containing protein</fullName>
    </recommendedName>
</protein>
<proteinExistence type="predicted"/>
<evidence type="ECO:0000313" key="8">
    <source>
        <dbReference type="Proteomes" id="UP000308828"/>
    </source>
</evidence>
<organism evidence="7 8">
    <name type="scientific">Peteryoungia ipomoeae</name>
    <dbReference type="NCBI Taxonomy" id="1210932"/>
    <lineage>
        <taxon>Bacteria</taxon>
        <taxon>Pseudomonadati</taxon>
        <taxon>Pseudomonadota</taxon>
        <taxon>Alphaproteobacteria</taxon>
        <taxon>Hyphomicrobiales</taxon>
        <taxon>Rhizobiaceae</taxon>
        <taxon>Peteryoungia</taxon>
    </lineage>
</organism>